<sequence>MGTSHSKKALVYGQVRRDLQSGRYPPGQRIDPATLARELKVSQTPVRAALHHLVGEGVIIDHARSGLQVPLLNEVALHELYDLMERLLLMACDIGFNATVRRPSAFELLAHDIDVPKSTWQLFNAIALSSGHRLLHQTIKRHNDRLAPIRRAKSGLLDHALEELTELSALWQRQESEALRDAIRAYHARRKQLVPRIVALLIDRRDGVP</sequence>
<dbReference type="EMBL" id="SAWZ01000002">
    <property type="protein sequence ID" value="RXR07056.1"/>
    <property type="molecule type" value="Genomic_DNA"/>
</dbReference>
<proteinExistence type="predicted"/>
<evidence type="ECO:0000256" key="1">
    <source>
        <dbReference type="ARBA" id="ARBA00023015"/>
    </source>
</evidence>
<dbReference type="InterPro" id="IPR036388">
    <property type="entry name" value="WH-like_DNA-bd_sf"/>
</dbReference>
<dbReference type="PANTHER" id="PTHR43537">
    <property type="entry name" value="TRANSCRIPTIONAL REGULATOR, GNTR FAMILY"/>
    <property type="match status" value="1"/>
</dbReference>
<dbReference type="OrthoDB" id="9799812at2"/>
<dbReference type="PROSITE" id="PS50949">
    <property type="entry name" value="HTH_GNTR"/>
    <property type="match status" value="1"/>
</dbReference>
<evidence type="ECO:0000313" key="6">
    <source>
        <dbReference type="Proteomes" id="UP000289784"/>
    </source>
</evidence>
<dbReference type="InterPro" id="IPR036390">
    <property type="entry name" value="WH_DNA-bd_sf"/>
</dbReference>
<dbReference type="Pfam" id="PF00392">
    <property type="entry name" value="GntR"/>
    <property type="match status" value="1"/>
</dbReference>
<comment type="caution">
    <text evidence="5">The sequence shown here is derived from an EMBL/GenBank/DDBJ whole genome shotgun (WGS) entry which is preliminary data.</text>
</comment>
<dbReference type="Gene3D" id="1.10.10.10">
    <property type="entry name" value="Winged helix-like DNA-binding domain superfamily/Winged helix DNA-binding domain"/>
    <property type="match status" value="1"/>
</dbReference>
<dbReference type="InterPro" id="IPR000524">
    <property type="entry name" value="Tscrpt_reg_HTH_GntR"/>
</dbReference>
<dbReference type="SUPFAM" id="SSF46785">
    <property type="entry name" value="Winged helix' DNA-binding domain"/>
    <property type="match status" value="1"/>
</dbReference>
<keyword evidence="2" id="KW-0238">DNA-binding</keyword>
<accession>A0A4Q1JWS2</accession>
<dbReference type="PANTHER" id="PTHR43537:SF24">
    <property type="entry name" value="GLUCONATE OPERON TRANSCRIPTIONAL REPRESSOR"/>
    <property type="match status" value="1"/>
</dbReference>
<organism evidence="5 6">
    <name type="scientific">Pseudoxanthomonas composti</name>
    <dbReference type="NCBI Taxonomy" id="2137479"/>
    <lineage>
        <taxon>Bacteria</taxon>
        <taxon>Pseudomonadati</taxon>
        <taxon>Pseudomonadota</taxon>
        <taxon>Gammaproteobacteria</taxon>
        <taxon>Lysobacterales</taxon>
        <taxon>Lysobacteraceae</taxon>
        <taxon>Pseudoxanthomonas</taxon>
    </lineage>
</organism>
<evidence type="ECO:0000259" key="4">
    <source>
        <dbReference type="PROSITE" id="PS50949"/>
    </source>
</evidence>
<gene>
    <name evidence="5" type="ORF">EPA99_03755</name>
</gene>
<keyword evidence="6" id="KW-1185">Reference proteome</keyword>
<dbReference type="Proteomes" id="UP000289784">
    <property type="component" value="Unassembled WGS sequence"/>
</dbReference>
<feature type="domain" description="HTH gntR-type" evidence="4">
    <location>
        <begin position="5"/>
        <end position="72"/>
    </location>
</feature>
<dbReference type="GO" id="GO:0003700">
    <property type="term" value="F:DNA-binding transcription factor activity"/>
    <property type="evidence" value="ECO:0007669"/>
    <property type="project" value="InterPro"/>
</dbReference>
<dbReference type="RefSeq" id="WP_129469867.1">
    <property type="nucleotide sequence ID" value="NZ_SAWZ01000002.1"/>
</dbReference>
<evidence type="ECO:0000256" key="3">
    <source>
        <dbReference type="ARBA" id="ARBA00023163"/>
    </source>
</evidence>
<keyword evidence="3" id="KW-0804">Transcription</keyword>
<name>A0A4Q1JWS2_9GAMM</name>
<evidence type="ECO:0000256" key="2">
    <source>
        <dbReference type="ARBA" id="ARBA00023125"/>
    </source>
</evidence>
<keyword evidence="1" id="KW-0805">Transcription regulation</keyword>
<evidence type="ECO:0000313" key="5">
    <source>
        <dbReference type="EMBL" id="RXR07056.1"/>
    </source>
</evidence>
<dbReference type="GO" id="GO:0003677">
    <property type="term" value="F:DNA binding"/>
    <property type="evidence" value="ECO:0007669"/>
    <property type="project" value="UniProtKB-KW"/>
</dbReference>
<protein>
    <submittedName>
        <fullName evidence="5">GntR family transcriptional regulator</fullName>
    </submittedName>
</protein>
<dbReference type="SMART" id="SM00345">
    <property type="entry name" value="HTH_GNTR"/>
    <property type="match status" value="1"/>
</dbReference>
<dbReference type="AlphaFoldDB" id="A0A4Q1JWS2"/>
<reference evidence="5 6" key="1">
    <citation type="submission" date="2019-01" db="EMBL/GenBank/DDBJ databases">
        <title>Pseudoxanthomonas composti sp. nov., isolated from compost.</title>
        <authorList>
            <person name="Yang G."/>
        </authorList>
    </citation>
    <scope>NUCLEOTIDE SEQUENCE [LARGE SCALE GENOMIC DNA]</scope>
    <source>
        <strain evidence="5 6">GSS15</strain>
    </source>
</reference>